<organism evidence="9 10">
    <name type="scientific">Aquamicrobium terrae</name>
    <dbReference type="NCBI Taxonomy" id="1324945"/>
    <lineage>
        <taxon>Bacteria</taxon>
        <taxon>Pseudomonadati</taxon>
        <taxon>Pseudomonadota</taxon>
        <taxon>Alphaproteobacteria</taxon>
        <taxon>Hyphomicrobiales</taxon>
        <taxon>Phyllobacteriaceae</taxon>
        <taxon>Aquamicrobium</taxon>
    </lineage>
</organism>
<accession>A0ABV2MYR3</accession>
<evidence type="ECO:0000256" key="3">
    <source>
        <dbReference type="ARBA" id="ARBA00022448"/>
    </source>
</evidence>
<evidence type="ECO:0000313" key="10">
    <source>
        <dbReference type="Proteomes" id="UP001549076"/>
    </source>
</evidence>
<feature type="transmembrane region" description="Helical" evidence="8">
    <location>
        <begin position="250"/>
        <end position="279"/>
    </location>
</feature>
<protein>
    <submittedName>
        <fullName evidence="9">Iron complex transport system permease protein</fullName>
    </submittedName>
</protein>
<proteinExistence type="inferred from homology"/>
<keyword evidence="3" id="KW-0813">Transport</keyword>
<dbReference type="PANTHER" id="PTHR30472">
    <property type="entry name" value="FERRIC ENTEROBACTIN TRANSPORT SYSTEM PERMEASE PROTEIN"/>
    <property type="match status" value="1"/>
</dbReference>
<feature type="transmembrane region" description="Helical" evidence="8">
    <location>
        <begin position="159"/>
        <end position="180"/>
    </location>
</feature>
<keyword evidence="7 8" id="KW-0472">Membrane</keyword>
<dbReference type="InterPro" id="IPR037294">
    <property type="entry name" value="ABC_BtuC-like"/>
</dbReference>
<feature type="transmembrane region" description="Helical" evidence="8">
    <location>
        <begin position="212"/>
        <end position="230"/>
    </location>
</feature>
<keyword evidence="6 8" id="KW-1133">Transmembrane helix</keyword>
<name>A0ABV2MYR3_9HYPH</name>
<evidence type="ECO:0000256" key="6">
    <source>
        <dbReference type="ARBA" id="ARBA00022989"/>
    </source>
</evidence>
<feature type="transmembrane region" description="Helical" evidence="8">
    <location>
        <begin position="321"/>
        <end position="340"/>
    </location>
</feature>
<comment type="caution">
    <text evidence="9">The sequence shown here is derived from an EMBL/GenBank/DDBJ whole genome shotgun (WGS) entry which is preliminary data.</text>
</comment>
<dbReference type="Proteomes" id="UP001549076">
    <property type="component" value="Unassembled WGS sequence"/>
</dbReference>
<keyword evidence="5 8" id="KW-0812">Transmembrane</keyword>
<feature type="transmembrane region" description="Helical" evidence="8">
    <location>
        <begin position="77"/>
        <end position="94"/>
    </location>
</feature>
<evidence type="ECO:0000313" key="9">
    <source>
        <dbReference type="EMBL" id="MET3790823.1"/>
    </source>
</evidence>
<feature type="transmembrane region" description="Helical" evidence="8">
    <location>
        <begin position="130"/>
        <end position="150"/>
    </location>
</feature>
<dbReference type="Gene3D" id="1.10.3470.10">
    <property type="entry name" value="ABC transporter involved in vitamin B12 uptake, BtuC"/>
    <property type="match status" value="1"/>
</dbReference>
<dbReference type="InterPro" id="IPR000522">
    <property type="entry name" value="ABC_transptr_permease_BtuC"/>
</dbReference>
<dbReference type="EMBL" id="JBEPML010000002">
    <property type="protein sequence ID" value="MET3790823.1"/>
    <property type="molecule type" value="Genomic_DNA"/>
</dbReference>
<evidence type="ECO:0000256" key="8">
    <source>
        <dbReference type="SAM" id="Phobius"/>
    </source>
</evidence>
<dbReference type="SUPFAM" id="SSF81345">
    <property type="entry name" value="ABC transporter involved in vitamin B12 uptake, BtuC"/>
    <property type="match status" value="1"/>
</dbReference>
<dbReference type="PANTHER" id="PTHR30472:SF70">
    <property type="entry name" value="MOLYBDATE IMPORT SYSTEM PERMEASE PROTEIN MOLB"/>
    <property type="match status" value="1"/>
</dbReference>
<evidence type="ECO:0000256" key="2">
    <source>
        <dbReference type="ARBA" id="ARBA00007935"/>
    </source>
</evidence>
<dbReference type="CDD" id="cd06550">
    <property type="entry name" value="TM_ABC_iron-siderophores_like"/>
    <property type="match status" value="1"/>
</dbReference>
<keyword evidence="4" id="KW-1003">Cell membrane</keyword>
<evidence type="ECO:0000256" key="4">
    <source>
        <dbReference type="ARBA" id="ARBA00022475"/>
    </source>
</evidence>
<gene>
    <name evidence="9" type="ORF">ABID37_001014</name>
</gene>
<sequence length="347" mass="35976">MSETLPEIGRQGRASRLRPLLPPALLAVIVVLALSAGKYDVSLSDMALVIWSRLTGMPSGLDATVETVVWNVRLPRVLAGLLVGASLAAAGAVYQGLFRNPLVSPDILGVSAGASLGAVGGIFFSLPVLAIQGMAFAGGLVAVAMVYLVGSMVRGRDPILVLVLAGVAIGALLGACISLLKVLADPYNQLPAITFWLLGSLASITRADAVSIMPAVLVGLVPMVLLRWRMNLMTLDEEEARALGIETGRLRLLLVAAATLMTAAAVSVSGIIGWVGLVMPHIARSLVGPDFGRLLPASLMLGGGYLVGVDALARTVAQIEVPLGILTAVIGAPFFLWLLASGRRGWQ</sequence>
<feature type="transmembrane region" description="Helical" evidence="8">
    <location>
        <begin position="106"/>
        <end position="124"/>
    </location>
</feature>
<dbReference type="Pfam" id="PF01032">
    <property type="entry name" value="FecCD"/>
    <property type="match status" value="1"/>
</dbReference>
<keyword evidence="10" id="KW-1185">Reference proteome</keyword>
<reference evidence="9 10" key="1">
    <citation type="submission" date="2024-06" db="EMBL/GenBank/DDBJ databases">
        <title>Genomic Encyclopedia of Type Strains, Phase IV (KMG-IV): sequencing the most valuable type-strain genomes for metagenomic binning, comparative biology and taxonomic classification.</title>
        <authorList>
            <person name="Goeker M."/>
        </authorList>
    </citation>
    <scope>NUCLEOTIDE SEQUENCE [LARGE SCALE GENOMIC DNA]</scope>
    <source>
        <strain evidence="9 10">DSM 27865</strain>
    </source>
</reference>
<evidence type="ECO:0000256" key="5">
    <source>
        <dbReference type="ARBA" id="ARBA00022692"/>
    </source>
</evidence>
<comment type="subcellular location">
    <subcellularLocation>
        <location evidence="1">Cell membrane</location>
        <topology evidence="1">Multi-pass membrane protein</topology>
    </subcellularLocation>
</comment>
<feature type="transmembrane region" description="Helical" evidence="8">
    <location>
        <begin position="20"/>
        <end position="39"/>
    </location>
</feature>
<evidence type="ECO:0000256" key="7">
    <source>
        <dbReference type="ARBA" id="ARBA00023136"/>
    </source>
</evidence>
<comment type="similarity">
    <text evidence="2">Belongs to the binding-protein-dependent transport system permease family. FecCD subfamily.</text>
</comment>
<feature type="transmembrane region" description="Helical" evidence="8">
    <location>
        <begin position="291"/>
        <end position="309"/>
    </location>
</feature>
<evidence type="ECO:0000256" key="1">
    <source>
        <dbReference type="ARBA" id="ARBA00004651"/>
    </source>
</evidence>
<dbReference type="RefSeq" id="WP_354193022.1">
    <property type="nucleotide sequence ID" value="NZ_JBEPML010000002.1"/>
</dbReference>